<dbReference type="Gene3D" id="2.30.42.10">
    <property type="match status" value="2"/>
</dbReference>
<evidence type="ECO:0000256" key="6">
    <source>
        <dbReference type="ARBA" id="ARBA00022801"/>
    </source>
</evidence>
<keyword evidence="6 11" id="KW-0378">Hydrolase</keyword>
<evidence type="ECO:0000256" key="2">
    <source>
        <dbReference type="ARBA" id="ARBA00004141"/>
    </source>
</evidence>
<evidence type="ECO:0000256" key="1">
    <source>
        <dbReference type="ARBA" id="ARBA00001947"/>
    </source>
</evidence>
<dbReference type="Proteomes" id="UP000676246">
    <property type="component" value="Unassembled WGS sequence"/>
</dbReference>
<feature type="transmembrane region" description="Helical" evidence="11">
    <location>
        <begin position="428"/>
        <end position="447"/>
    </location>
</feature>
<keyword evidence="8 11" id="KW-1133">Transmembrane helix</keyword>
<evidence type="ECO:0000256" key="4">
    <source>
        <dbReference type="ARBA" id="ARBA00022670"/>
    </source>
</evidence>
<dbReference type="AlphaFoldDB" id="A0A941BFB9"/>
<dbReference type="EMBL" id="JAGQDD010000006">
    <property type="protein sequence ID" value="MBQ0930887.1"/>
    <property type="molecule type" value="Genomic_DNA"/>
</dbReference>
<feature type="domain" description="Peptidase M50" evidence="12">
    <location>
        <begin position="6"/>
        <end position="433"/>
    </location>
</feature>
<dbReference type="GO" id="GO:0016020">
    <property type="term" value="C:membrane"/>
    <property type="evidence" value="ECO:0007669"/>
    <property type="project" value="UniProtKB-SubCell"/>
</dbReference>
<reference evidence="14 15" key="1">
    <citation type="submission" date="2021-04" db="EMBL/GenBank/DDBJ databases">
        <title>The genome sequence of Ideonella sp. 3Y2.</title>
        <authorList>
            <person name="Liu Y."/>
        </authorList>
    </citation>
    <scope>NUCLEOTIDE SEQUENCE [LARGE SCALE GENOMIC DNA]</scope>
    <source>
        <strain evidence="14 15">3Y2</strain>
    </source>
</reference>
<feature type="transmembrane region" description="Helical" evidence="11">
    <location>
        <begin position="375"/>
        <end position="397"/>
    </location>
</feature>
<dbReference type="SUPFAM" id="SSF50156">
    <property type="entry name" value="PDZ domain-like"/>
    <property type="match status" value="2"/>
</dbReference>
<dbReference type="GO" id="GO:0004222">
    <property type="term" value="F:metalloendopeptidase activity"/>
    <property type="evidence" value="ECO:0007669"/>
    <property type="project" value="InterPro"/>
</dbReference>
<accession>A0A941BFB9</accession>
<evidence type="ECO:0000256" key="7">
    <source>
        <dbReference type="ARBA" id="ARBA00022833"/>
    </source>
</evidence>
<comment type="similarity">
    <text evidence="3 11">Belongs to the peptidase M50B family.</text>
</comment>
<keyword evidence="10 11" id="KW-0472">Membrane</keyword>
<dbReference type="RefSeq" id="WP_210853883.1">
    <property type="nucleotide sequence ID" value="NZ_JAGQDD010000006.1"/>
</dbReference>
<evidence type="ECO:0000313" key="14">
    <source>
        <dbReference type="EMBL" id="MBQ0930887.1"/>
    </source>
</evidence>
<dbReference type="CDD" id="cd23081">
    <property type="entry name" value="cpPDZ_EcRseP-like"/>
    <property type="match status" value="1"/>
</dbReference>
<keyword evidence="11" id="KW-0479">Metal-binding</keyword>
<comment type="subcellular location">
    <subcellularLocation>
        <location evidence="2">Membrane</location>
        <topology evidence="2">Multi-pass membrane protein</topology>
    </subcellularLocation>
</comment>
<keyword evidence="5 11" id="KW-0812">Transmembrane</keyword>
<dbReference type="InterPro" id="IPR041489">
    <property type="entry name" value="PDZ_6"/>
</dbReference>
<keyword evidence="4" id="KW-0645">Protease</keyword>
<feature type="domain" description="PDZ" evidence="13">
    <location>
        <begin position="230"/>
        <end position="278"/>
    </location>
</feature>
<evidence type="ECO:0000256" key="8">
    <source>
        <dbReference type="ARBA" id="ARBA00022989"/>
    </source>
</evidence>
<organism evidence="14 15">
    <name type="scientific">Ideonella alba</name>
    <dbReference type="NCBI Taxonomy" id="2824118"/>
    <lineage>
        <taxon>Bacteria</taxon>
        <taxon>Pseudomonadati</taxon>
        <taxon>Pseudomonadota</taxon>
        <taxon>Betaproteobacteria</taxon>
        <taxon>Burkholderiales</taxon>
        <taxon>Sphaerotilaceae</taxon>
        <taxon>Ideonella</taxon>
    </lineage>
</organism>
<keyword evidence="9 11" id="KW-0482">Metalloprotease</keyword>
<keyword evidence="7 11" id="KW-0862">Zinc</keyword>
<dbReference type="Pfam" id="PF02163">
    <property type="entry name" value="Peptidase_M50"/>
    <property type="match status" value="1"/>
</dbReference>
<dbReference type="GO" id="GO:0046872">
    <property type="term" value="F:metal ion binding"/>
    <property type="evidence" value="ECO:0007669"/>
    <property type="project" value="UniProtKB-KW"/>
</dbReference>
<dbReference type="Pfam" id="PF17820">
    <property type="entry name" value="PDZ_6"/>
    <property type="match status" value="1"/>
</dbReference>
<evidence type="ECO:0000256" key="10">
    <source>
        <dbReference type="ARBA" id="ARBA00023136"/>
    </source>
</evidence>
<evidence type="ECO:0000256" key="5">
    <source>
        <dbReference type="ARBA" id="ARBA00022692"/>
    </source>
</evidence>
<protein>
    <recommendedName>
        <fullName evidence="11">Zinc metalloprotease</fullName>
        <ecNumber evidence="11">3.4.24.-</ecNumber>
    </recommendedName>
</protein>
<evidence type="ECO:0000313" key="15">
    <source>
        <dbReference type="Proteomes" id="UP000676246"/>
    </source>
</evidence>
<dbReference type="PANTHER" id="PTHR42837">
    <property type="entry name" value="REGULATOR OF SIGMA-E PROTEASE RSEP"/>
    <property type="match status" value="1"/>
</dbReference>
<dbReference type="InterPro" id="IPR004387">
    <property type="entry name" value="Pept_M50_Zn"/>
</dbReference>
<evidence type="ECO:0000256" key="9">
    <source>
        <dbReference type="ARBA" id="ARBA00023049"/>
    </source>
</evidence>
<dbReference type="NCBIfam" id="TIGR00054">
    <property type="entry name" value="RIP metalloprotease RseP"/>
    <property type="match status" value="1"/>
</dbReference>
<evidence type="ECO:0000256" key="3">
    <source>
        <dbReference type="ARBA" id="ARBA00007931"/>
    </source>
</evidence>
<comment type="cofactor">
    <cofactor evidence="1 11">
        <name>Zn(2+)</name>
        <dbReference type="ChEBI" id="CHEBI:29105"/>
    </cofactor>
</comment>
<dbReference type="InterPro" id="IPR008915">
    <property type="entry name" value="Peptidase_M50"/>
</dbReference>
<comment type="caution">
    <text evidence="14">The sequence shown here is derived from an EMBL/GenBank/DDBJ whole genome shotgun (WGS) entry which is preliminary data.</text>
</comment>
<dbReference type="EC" id="3.4.24.-" evidence="11"/>
<name>A0A941BFB9_9BURK</name>
<evidence type="ECO:0000259" key="12">
    <source>
        <dbReference type="Pfam" id="PF02163"/>
    </source>
</evidence>
<dbReference type="InterPro" id="IPR036034">
    <property type="entry name" value="PDZ_sf"/>
</dbReference>
<evidence type="ECO:0000259" key="13">
    <source>
        <dbReference type="Pfam" id="PF17820"/>
    </source>
</evidence>
<dbReference type="PANTHER" id="PTHR42837:SF2">
    <property type="entry name" value="MEMBRANE METALLOPROTEASE ARASP2, CHLOROPLASTIC-RELATED"/>
    <property type="match status" value="1"/>
</dbReference>
<sequence>MTTVLAFLVTLGVLIAVHEWGHFQVARWCGVRVLRFSIGFGRVIWRRQRDASSTEYTLSLLPLGGYVRMLDSREGPVPEAWRAQAFDQQPLRSRVAIVAAGPLANLLLAALLFTATHWIGTREPAAYLATPPAAGLAAQAGLQPGDRVDAVIDDDERLEIRSLTDLRWRITQAAAEHRPLQLEVTDERGNHRRVLTLALDRLQGHDLDAATWRQIGLPGPWTDPVMGTLVAGGPAEQAGLRQGDRVLRVDDVPVADGAALRERIRQGAGQPMRWTIDRSGVVMQLEVQPRRVEEGGQVFGRIDAYIGEPPQMLTVRMGPIEGALRGVRQVLETAQLSLKMLGRMLIGEASVKNLSGPLTIADYAGQTARVGLTEFLVFLANVSVGLGVLNLLPLPILDGGHLMYYLFEGLTGRPVTDVWLRRLQRGGAVVLLLMMSIALSNDVARLLGLH</sequence>
<proteinExistence type="inferred from homology"/>
<evidence type="ECO:0000256" key="11">
    <source>
        <dbReference type="RuleBase" id="RU362031"/>
    </source>
</evidence>
<dbReference type="GO" id="GO:0006508">
    <property type="term" value="P:proteolysis"/>
    <property type="evidence" value="ECO:0007669"/>
    <property type="project" value="UniProtKB-KW"/>
</dbReference>
<keyword evidence="15" id="KW-1185">Reference proteome</keyword>
<gene>
    <name evidence="14" type="primary">rseP</name>
    <name evidence="14" type="ORF">KAK03_10355</name>
</gene>
<dbReference type="CDD" id="cd06163">
    <property type="entry name" value="S2P-M50_PDZ_RseP-like"/>
    <property type="match status" value="1"/>
</dbReference>